<dbReference type="EMBL" id="CM042033">
    <property type="protein sequence ID" value="KAI3775194.1"/>
    <property type="molecule type" value="Genomic_DNA"/>
</dbReference>
<dbReference type="Proteomes" id="UP001056120">
    <property type="component" value="Linkage Group LG16"/>
</dbReference>
<gene>
    <name evidence="1" type="ORF">L1987_49763</name>
</gene>
<comment type="caution">
    <text evidence="1">The sequence shown here is derived from an EMBL/GenBank/DDBJ whole genome shotgun (WGS) entry which is preliminary data.</text>
</comment>
<evidence type="ECO:0000313" key="1">
    <source>
        <dbReference type="EMBL" id="KAI3775194.1"/>
    </source>
</evidence>
<organism evidence="1 2">
    <name type="scientific">Smallanthus sonchifolius</name>
    <dbReference type="NCBI Taxonomy" id="185202"/>
    <lineage>
        <taxon>Eukaryota</taxon>
        <taxon>Viridiplantae</taxon>
        <taxon>Streptophyta</taxon>
        <taxon>Embryophyta</taxon>
        <taxon>Tracheophyta</taxon>
        <taxon>Spermatophyta</taxon>
        <taxon>Magnoliopsida</taxon>
        <taxon>eudicotyledons</taxon>
        <taxon>Gunneridae</taxon>
        <taxon>Pentapetalae</taxon>
        <taxon>asterids</taxon>
        <taxon>campanulids</taxon>
        <taxon>Asterales</taxon>
        <taxon>Asteraceae</taxon>
        <taxon>Asteroideae</taxon>
        <taxon>Heliantheae alliance</taxon>
        <taxon>Millerieae</taxon>
        <taxon>Smallanthus</taxon>
    </lineage>
</organism>
<name>A0ACB9FUZ7_9ASTR</name>
<proteinExistence type="predicted"/>
<reference evidence="1 2" key="2">
    <citation type="journal article" date="2022" name="Mol. Ecol. Resour.">
        <title>The genomes of chicory, endive, great burdock and yacon provide insights into Asteraceae paleo-polyploidization history and plant inulin production.</title>
        <authorList>
            <person name="Fan W."/>
            <person name="Wang S."/>
            <person name="Wang H."/>
            <person name="Wang A."/>
            <person name="Jiang F."/>
            <person name="Liu H."/>
            <person name="Zhao H."/>
            <person name="Xu D."/>
            <person name="Zhang Y."/>
        </authorList>
    </citation>
    <scope>NUCLEOTIDE SEQUENCE [LARGE SCALE GENOMIC DNA]</scope>
    <source>
        <strain evidence="2">cv. Yunnan</strain>
        <tissue evidence="1">Leaves</tissue>
    </source>
</reference>
<sequence>MGSSLAHTWLSLCGHNSSNKNLRKMLNQEGWLTRDGILKMVAVDEHLPFAFVLRLTFTSFIRSVCSHT</sequence>
<protein>
    <submittedName>
        <fullName evidence="1">Uncharacterized protein</fullName>
    </submittedName>
</protein>
<evidence type="ECO:0000313" key="2">
    <source>
        <dbReference type="Proteomes" id="UP001056120"/>
    </source>
</evidence>
<keyword evidence="2" id="KW-1185">Reference proteome</keyword>
<reference evidence="2" key="1">
    <citation type="journal article" date="2022" name="Mol. Ecol. Resour.">
        <title>The genomes of chicory, endive, great burdock and yacon provide insights into Asteraceae palaeo-polyploidization history and plant inulin production.</title>
        <authorList>
            <person name="Fan W."/>
            <person name="Wang S."/>
            <person name="Wang H."/>
            <person name="Wang A."/>
            <person name="Jiang F."/>
            <person name="Liu H."/>
            <person name="Zhao H."/>
            <person name="Xu D."/>
            <person name="Zhang Y."/>
        </authorList>
    </citation>
    <scope>NUCLEOTIDE SEQUENCE [LARGE SCALE GENOMIC DNA]</scope>
    <source>
        <strain evidence="2">cv. Yunnan</strain>
    </source>
</reference>
<accession>A0ACB9FUZ7</accession>